<gene>
    <name evidence="3" type="ORF">MCOR_52228</name>
</gene>
<protein>
    <recommendedName>
        <fullName evidence="2">C-type lectin domain-containing protein</fullName>
    </recommendedName>
</protein>
<dbReference type="Gene3D" id="3.10.100.10">
    <property type="entry name" value="Mannose-Binding Protein A, subunit A"/>
    <property type="match status" value="1"/>
</dbReference>
<dbReference type="Proteomes" id="UP000507470">
    <property type="component" value="Unassembled WGS sequence"/>
</dbReference>
<dbReference type="InterPro" id="IPR016187">
    <property type="entry name" value="CTDL_fold"/>
</dbReference>
<evidence type="ECO:0000313" key="3">
    <source>
        <dbReference type="EMBL" id="CAC5419953.1"/>
    </source>
</evidence>
<dbReference type="Pfam" id="PF00059">
    <property type="entry name" value="Lectin_C"/>
    <property type="match status" value="1"/>
</dbReference>
<sequence>MNFTSAKSLCVTNGELLAFIKSDSDMNDLKQLPDDDMYIGMKYDEGSKVFKWLDKQNVIWAAWHAYEPDCIGSDTCHQNCVGMTTSYGFRTFHCNALYYVLCGKAKTTDGTTDSKKFGDFPHRDDNQRCNRDKSNSTNDVNRTCDRDYRHNPNDVGRAFDKDYSHNTNDIM</sequence>
<name>A0A6J8EJ22_MYTCO</name>
<dbReference type="InterPro" id="IPR016186">
    <property type="entry name" value="C-type_lectin-like/link_sf"/>
</dbReference>
<evidence type="ECO:0000259" key="2">
    <source>
        <dbReference type="PROSITE" id="PS50041"/>
    </source>
</evidence>
<feature type="domain" description="C-type lectin" evidence="2">
    <location>
        <begin position="1"/>
        <end position="103"/>
    </location>
</feature>
<reference evidence="3 4" key="1">
    <citation type="submission" date="2020-06" db="EMBL/GenBank/DDBJ databases">
        <authorList>
            <person name="Li R."/>
            <person name="Bekaert M."/>
        </authorList>
    </citation>
    <scope>NUCLEOTIDE SEQUENCE [LARGE SCALE GENOMIC DNA]</scope>
    <source>
        <strain evidence="4">wild</strain>
    </source>
</reference>
<feature type="region of interest" description="Disordered" evidence="1">
    <location>
        <begin position="127"/>
        <end position="146"/>
    </location>
</feature>
<dbReference type="AlphaFoldDB" id="A0A6J8EJ22"/>
<dbReference type="PROSITE" id="PS50041">
    <property type="entry name" value="C_TYPE_LECTIN_2"/>
    <property type="match status" value="1"/>
</dbReference>
<dbReference type="InterPro" id="IPR001304">
    <property type="entry name" value="C-type_lectin-like"/>
</dbReference>
<dbReference type="CDD" id="cd00037">
    <property type="entry name" value="CLECT"/>
    <property type="match status" value="1"/>
</dbReference>
<evidence type="ECO:0000256" key="1">
    <source>
        <dbReference type="SAM" id="MobiDB-lite"/>
    </source>
</evidence>
<dbReference type="SUPFAM" id="SSF56436">
    <property type="entry name" value="C-type lectin-like"/>
    <property type="match status" value="1"/>
</dbReference>
<keyword evidence="4" id="KW-1185">Reference proteome</keyword>
<accession>A0A6J8EJ22</accession>
<evidence type="ECO:0000313" key="4">
    <source>
        <dbReference type="Proteomes" id="UP000507470"/>
    </source>
</evidence>
<organism evidence="3 4">
    <name type="scientific">Mytilus coruscus</name>
    <name type="common">Sea mussel</name>
    <dbReference type="NCBI Taxonomy" id="42192"/>
    <lineage>
        <taxon>Eukaryota</taxon>
        <taxon>Metazoa</taxon>
        <taxon>Spiralia</taxon>
        <taxon>Lophotrochozoa</taxon>
        <taxon>Mollusca</taxon>
        <taxon>Bivalvia</taxon>
        <taxon>Autobranchia</taxon>
        <taxon>Pteriomorphia</taxon>
        <taxon>Mytilida</taxon>
        <taxon>Mytiloidea</taxon>
        <taxon>Mytilidae</taxon>
        <taxon>Mytilinae</taxon>
        <taxon>Mytilus</taxon>
    </lineage>
</organism>
<proteinExistence type="predicted"/>
<dbReference type="EMBL" id="CACVKT020009064">
    <property type="protein sequence ID" value="CAC5419953.1"/>
    <property type="molecule type" value="Genomic_DNA"/>
</dbReference>